<dbReference type="PANTHER" id="PTHR43280">
    <property type="entry name" value="ARAC-FAMILY TRANSCRIPTIONAL REGULATOR"/>
    <property type="match status" value="1"/>
</dbReference>
<keyword evidence="3" id="KW-0804">Transcription</keyword>
<reference evidence="5 6" key="1">
    <citation type="submission" date="2013-02" db="EMBL/GenBank/DDBJ databases">
        <title>The Genome Sequence of Enterococcus phoeniculicola BAA-412.</title>
        <authorList>
            <consortium name="The Broad Institute Genome Sequencing Platform"/>
            <consortium name="The Broad Institute Genome Sequencing Center for Infectious Disease"/>
            <person name="Earl A.M."/>
            <person name="Gilmore M.S."/>
            <person name="Lebreton F."/>
            <person name="Walker B."/>
            <person name="Young S.K."/>
            <person name="Zeng Q."/>
            <person name="Gargeya S."/>
            <person name="Fitzgerald M."/>
            <person name="Haas B."/>
            <person name="Abouelleil A."/>
            <person name="Alvarado L."/>
            <person name="Arachchi H.M."/>
            <person name="Berlin A.M."/>
            <person name="Chapman S.B."/>
            <person name="Dewar J."/>
            <person name="Goldberg J."/>
            <person name="Griggs A."/>
            <person name="Gujja S."/>
            <person name="Hansen M."/>
            <person name="Howarth C."/>
            <person name="Imamovic A."/>
            <person name="Larimer J."/>
            <person name="McCowan C."/>
            <person name="Murphy C."/>
            <person name="Neiman D."/>
            <person name="Pearson M."/>
            <person name="Priest M."/>
            <person name="Roberts A."/>
            <person name="Saif S."/>
            <person name="Shea T."/>
            <person name="Sisk P."/>
            <person name="Sykes S."/>
            <person name="Wortman J."/>
            <person name="Nusbaum C."/>
            <person name="Birren B."/>
        </authorList>
    </citation>
    <scope>NUCLEOTIDE SEQUENCE [LARGE SCALE GENOMIC DNA]</scope>
    <source>
        <strain evidence="5 6">ATCC BAA-412</strain>
    </source>
</reference>
<dbReference type="InterPro" id="IPR009057">
    <property type="entry name" value="Homeodomain-like_sf"/>
</dbReference>
<proteinExistence type="predicted"/>
<comment type="caution">
    <text evidence="5">The sequence shown here is derived from an EMBL/GenBank/DDBJ whole genome shotgun (WGS) entry which is preliminary data.</text>
</comment>
<dbReference type="SUPFAM" id="SSF46689">
    <property type="entry name" value="Homeodomain-like"/>
    <property type="match status" value="2"/>
</dbReference>
<protein>
    <recommendedName>
        <fullName evidence="4">HTH araC/xylS-type domain-containing protein</fullName>
    </recommendedName>
</protein>
<dbReference type="OrthoDB" id="9816344at2"/>
<evidence type="ECO:0000313" key="5">
    <source>
        <dbReference type="EMBL" id="EOL41264.1"/>
    </source>
</evidence>
<dbReference type="PANTHER" id="PTHR43280:SF2">
    <property type="entry name" value="HTH-TYPE TRANSCRIPTIONAL REGULATOR EXSA"/>
    <property type="match status" value="1"/>
</dbReference>
<evidence type="ECO:0000313" key="6">
    <source>
        <dbReference type="Proteomes" id="UP000013785"/>
    </source>
</evidence>
<dbReference type="InterPro" id="IPR020449">
    <property type="entry name" value="Tscrpt_reg_AraC-type_HTH"/>
</dbReference>
<sequence>MENQNLSSQFLPLETLDSLAYYEFAADNVYPLQSLPYSAIYFVDQGAIVIERSNETFLLEQGTCLFIEKQTPRIIKTLANQSATMFLVGFSMRAELHSEFSNQKMLLTKHLQQLLGTIFKLSESIYPEMDTRIYQVNRRLYSVNPLDEWLLYVYLSELILLLLQETTLEQKMELTPATPPLRRQYTHKLTNEVITYMEQTLSKNMSIDSFASQFFVSPSYLKKIFKMDTGYSIINYFRTLKIEEAKRLIRENQVSLTTISNMLGYDSIHHFSNSFKRATGFSPSSYRKSIQSIEEKLDLLL</sequence>
<gene>
    <name evidence="5" type="ORF">UC3_03473</name>
</gene>
<dbReference type="SMART" id="SM00342">
    <property type="entry name" value="HTH_ARAC"/>
    <property type="match status" value="1"/>
</dbReference>
<dbReference type="EMBL" id="AJAT01000021">
    <property type="protein sequence ID" value="EOL41264.1"/>
    <property type="molecule type" value="Genomic_DNA"/>
</dbReference>
<evidence type="ECO:0000256" key="2">
    <source>
        <dbReference type="ARBA" id="ARBA00023125"/>
    </source>
</evidence>
<dbReference type="Pfam" id="PF12833">
    <property type="entry name" value="HTH_18"/>
    <property type="match status" value="1"/>
</dbReference>
<dbReference type="RefSeq" id="WP_010770103.1">
    <property type="nucleotide sequence ID" value="NZ_ASWE01000001.1"/>
</dbReference>
<keyword evidence="6" id="KW-1185">Reference proteome</keyword>
<name>R3TIK6_9ENTE</name>
<dbReference type="InterPro" id="IPR018060">
    <property type="entry name" value="HTH_AraC"/>
</dbReference>
<dbReference type="eggNOG" id="COG2207">
    <property type="taxonomic scope" value="Bacteria"/>
</dbReference>
<evidence type="ECO:0000256" key="3">
    <source>
        <dbReference type="ARBA" id="ARBA00023163"/>
    </source>
</evidence>
<dbReference type="InterPro" id="IPR018062">
    <property type="entry name" value="HTH_AraC-typ_CS"/>
</dbReference>
<keyword evidence="2" id="KW-0238">DNA-binding</keyword>
<dbReference type="PROSITE" id="PS00041">
    <property type="entry name" value="HTH_ARAC_FAMILY_1"/>
    <property type="match status" value="1"/>
</dbReference>
<keyword evidence="1" id="KW-0805">Transcription regulation</keyword>
<dbReference type="SUPFAM" id="SSF51215">
    <property type="entry name" value="Regulatory protein AraC"/>
    <property type="match status" value="1"/>
</dbReference>
<dbReference type="HOGENOM" id="CLU_000445_88_12_9"/>
<dbReference type="PROSITE" id="PS01124">
    <property type="entry name" value="HTH_ARAC_FAMILY_2"/>
    <property type="match status" value="1"/>
</dbReference>
<dbReference type="STRING" id="154621.RV11_GL001044"/>
<dbReference type="PRINTS" id="PR00032">
    <property type="entry name" value="HTHARAC"/>
</dbReference>
<dbReference type="Proteomes" id="UP000013785">
    <property type="component" value="Unassembled WGS sequence"/>
</dbReference>
<dbReference type="GO" id="GO:0043565">
    <property type="term" value="F:sequence-specific DNA binding"/>
    <property type="evidence" value="ECO:0007669"/>
    <property type="project" value="InterPro"/>
</dbReference>
<dbReference type="GO" id="GO:0003700">
    <property type="term" value="F:DNA-binding transcription factor activity"/>
    <property type="evidence" value="ECO:0007669"/>
    <property type="project" value="InterPro"/>
</dbReference>
<organism evidence="5 6">
    <name type="scientific">Enterococcus phoeniculicola ATCC BAA-412</name>
    <dbReference type="NCBI Taxonomy" id="1158610"/>
    <lineage>
        <taxon>Bacteria</taxon>
        <taxon>Bacillati</taxon>
        <taxon>Bacillota</taxon>
        <taxon>Bacilli</taxon>
        <taxon>Lactobacillales</taxon>
        <taxon>Enterococcaceae</taxon>
        <taxon>Enterococcus</taxon>
    </lineage>
</organism>
<evidence type="ECO:0000256" key="1">
    <source>
        <dbReference type="ARBA" id="ARBA00023015"/>
    </source>
</evidence>
<evidence type="ECO:0000259" key="4">
    <source>
        <dbReference type="PROSITE" id="PS01124"/>
    </source>
</evidence>
<feature type="domain" description="HTH araC/xylS-type" evidence="4">
    <location>
        <begin position="191"/>
        <end position="289"/>
    </location>
</feature>
<dbReference type="PATRIC" id="fig|1158610.3.peg.3470"/>
<dbReference type="Gene3D" id="1.10.10.60">
    <property type="entry name" value="Homeodomain-like"/>
    <property type="match status" value="2"/>
</dbReference>
<accession>R3TIK6</accession>
<dbReference type="InterPro" id="IPR037923">
    <property type="entry name" value="HTH-like"/>
</dbReference>
<dbReference type="AlphaFoldDB" id="R3TIK6"/>